<evidence type="ECO:0000313" key="3">
    <source>
        <dbReference type="WBParaSite" id="L893_g26190.t1"/>
    </source>
</evidence>
<evidence type="ECO:0000313" key="2">
    <source>
        <dbReference type="Proteomes" id="UP000095287"/>
    </source>
</evidence>
<keyword evidence="2" id="KW-1185">Reference proteome</keyword>
<dbReference type="WBParaSite" id="L893_g26190.t1">
    <property type="protein sequence ID" value="L893_g26190.t1"/>
    <property type="gene ID" value="L893_g26190"/>
</dbReference>
<feature type="compositionally biased region" description="Polar residues" evidence="1">
    <location>
        <begin position="18"/>
        <end position="28"/>
    </location>
</feature>
<accession>A0A1I7ZG43</accession>
<dbReference type="Proteomes" id="UP000095287">
    <property type="component" value="Unplaced"/>
</dbReference>
<sequence>MTGFAHYEAFEGRKKATEVQTRSPTTLPSSERLLSARRDIVNGLKGNKQTRRQEGTDARSRSSKNARLAGFDEGEWFG</sequence>
<proteinExistence type="predicted"/>
<feature type="region of interest" description="Disordered" evidence="1">
    <location>
        <begin position="1"/>
        <end position="28"/>
    </location>
</feature>
<protein>
    <submittedName>
        <fullName evidence="3">Uncharacterized protein</fullName>
    </submittedName>
</protein>
<reference evidence="3" key="1">
    <citation type="submission" date="2016-11" db="UniProtKB">
        <authorList>
            <consortium name="WormBaseParasite"/>
        </authorList>
    </citation>
    <scope>IDENTIFICATION</scope>
</reference>
<dbReference type="AlphaFoldDB" id="A0A1I7ZG43"/>
<evidence type="ECO:0000256" key="1">
    <source>
        <dbReference type="SAM" id="MobiDB-lite"/>
    </source>
</evidence>
<feature type="compositionally biased region" description="Basic and acidic residues" evidence="1">
    <location>
        <begin position="8"/>
        <end position="17"/>
    </location>
</feature>
<feature type="region of interest" description="Disordered" evidence="1">
    <location>
        <begin position="40"/>
        <end position="78"/>
    </location>
</feature>
<organism evidence="2 3">
    <name type="scientific">Steinernema glaseri</name>
    <dbReference type="NCBI Taxonomy" id="37863"/>
    <lineage>
        <taxon>Eukaryota</taxon>
        <taxon>Metazoa</taxon>
        <taxon>Ecdysozoa</taxon>
        <taxon>Nematoda</taxon>
        <taxon>Chromadorea</taxon>
        <taxon>Rhabditida</taxon>
        <taxon>Tylenchina</taxon>
        <taxon>Panagrolaimomorpha</taxon>
        <taxon>Strongyloidoidea</taxon>
        <taxon>Steinernematidae</taxon>
        <taxon>Steinernema</taxon>
    </lineage>
</organism>
<name>A0A1I7ZG43_9BILA</name>
<feature type="compositionally biased region" description="Basic and acidic residues" evidence="1">
    <location>
        <begin position="51"/>
        <end position="60"/>
    </location>
</feature>